<feature type="region of interest" description="Disordered" evidence="1">
    <location>
        <begin position="319"/>
        <end position="343"/>
    </location>
</feature>
<evidence type="ECO:0000313" key="2">
    <source>
        <dbReference type="EMBL" id="GFN80280.1"/>
    </source>
</evidence>
<dbReference type="AlphaFoldDB" id="A0AAV3YAS0"/>
<protein>
    <submittedName>
        <fullName evidence="2">Uncharacterized protein</fullName>
    </submittedName>
</protein>
<evidence type="ECO:0000313" key="3">
    <source>
        <dbReference type="Proteomes" id="UP000735302"/>
    </source>
</evidence>
<dbReference type="EMBL" id="BLXT01000816">
    <property type="protein sequence ID" value="GFN80280.1"/>
    <property type="molecule type" value="Genomic_DNA"/>
</dbReference>
<gene>
    <name evidence="2" type="ORF">PoB_000678600</name>
</gene>
<accession>A0AAV3YAS0</accession>
<sequence>MQASTNTDPTMETTASVSIPNPERLAVKTIYAADILKNIVESAKRLSKIDKVLNRYLKQARLLLVWKRGSGAIKMAGSAAKAVGALVLTAAPLHPKIAMGCRVAHKLWKIGTGLKILNALANMIRDVWQKGCRSVLLDFTRCAATLTRNLGVFGEVLRDLQSVSEMPAGIGQNGPRLVIDAIRGFIPPHQIPYATHVINMVYGNERYSPLFAFTAMTLNSQNNSNIAQVMLEIESFHFDDFIERSESRTLVAIGSFLHVSRELFDFLDGFQHLTELDCQFLQDCLKRLTQESLGIMKAVAVLVNLDKIRKQINAEAPVNSVSSEAAEGNTHTPSLYESLNRSAGPSAEEAVPAELSCTQAKFVNQEVKPVIPLSCDSGTGALSWLTSVESKNPAQQCICLEGEDVQPSSLSFEISNQQPLCREISPVLVSGNQ</sequence>
<reference evidence="2 3" key="1">
    <citation type="journal article" date="2021" name="Elife">
        <title>Chloroplast acquisition without the gene transfer in kleptoplastic sea slugs, Plakobranchus ocellatus.</title>
        <authorList>
            <person name="Maeda T."/>
            <person name="Takahashi S."/>
            <person name="Yoshida T."/>
            <person name="Shimamura S."/>
            <person name="Takaki Y."/>
            <person name="Nagai Y."/>
            <person name="Toyoda A."/>
            <person name="Suzuki Y."/>
            <person name="Arimoto A."/>
            <person name="Ishii H."/>
            <person name="Satoh N."/>
            <person name="Nishiyama T."/>
            <person name="Hasebe M."/>
            <person name="Maruyama T."/>
            <person name="Minagawa J."/>
            <person name="Obokata J."/>
            <person name="Shigenobu S."/>
        </authorList>
    </citation>
    <scope>NUCLEOTIDE SEQUENCE [LARGE SCALE GENOMIC DNA]</scope>
</reference>
<keyword evidence="3" id="KW-1185">Reference proteome</keyword>
<proteinExistence type="predicted"/>
<name>A0AAV3YAS0_9GAST</name>
<comment type="caution">
    <text evidence="2">The sequence shown here is derived from an EMBL/GenBank/DDBJ whole genome shotgun (WGS) entry which is preliminary data.</text>
</comment>
<organism evidence="2 3">
    <name type="scientific">Plakobranchus ocellatus</name>
    <dbReference type="NCBI Taxonomy" id="259542"/>
    <lineage>
        <taxon>Eukaryota</taxon>
        <taxon>Metazoa</taxon>
        <taxon>Spiralia</taxon>
        <taxon>Lophotrochozoa</taxon>
        <taxon>Mollusca</taxon>
        <taxon>Gastropoda</taxon>
        <taxon>Heterobranchia</taxon>
        <taxon>Euthyneura</taxon>
        <taxon>Panpulmonata</taxon>
        <taxon>Sacoglossa</taxon>
        <taxon>Placobranchoidea</taxon>
        <taxon>Plakobranchidae</taxon>
        <taxon>Plakobranchus</taxon>
    </lineage>
</organism>
<dbReference type="Proteomes" id="UP000735302">
    <property type="component" value="Unassembled WGS sequence"/>
</dbReference>
<evidence type="ECO:0000256" key="1">
    <source>
        <dbReference type="SAM" id="MobiDB-lite"/>
    </source>
</evidence>